<dbReference type="InterPro" id="IPR028082">
    <property type="entry name" value="Peripla_BP_I"/>
</dbReference>
<proteinExistence type="inferred from homology"/>
<dbReference type="EMBL" id="JASCXX010000019">
    <property type="protein sequence ID" value="MDI6450397.1"/>
    <property type="molecule type" value="Genomic_DNA"/>
</dbReference>
<dbReference type="PANTHER" id="PTHR30036">
    <property type="entry name" value="D-XYLOSE-BINDING PERIPLASMIC PROTEIN"/>
    <property type="match status" value="1"/>
</dbReference>
<reference evidence="4" key="1">
    <citation type="submission" date="2023-05" db="EMBL/GenBank/DDBJ databases">
        <title>Anaerotaeda fermentans gen. nov., sp. nov., a novel anaerobic planctomycete of the new family within the order Sedimentisphaerales isolated from Taman Peninsula, Russia.</title>
        <authorList>
            <person name="Khomyakova M.A."/>
            <person name="Merkel A.Y."/>
            <person name="Slobodkin A.I."/>
        </authorList>
    </citation>
    <scope>NUCLEOTIDE SEQUENCE</scope>
    <source>
        <strain evidence="4">M17dextr</strain>
    </source>
</reference>
<evidence type="ECO:0000313" key="5">
    <source>
        <dbReference type="Proteomes" id="UP001431776"/>
    </source>
</evidence>
<evidence type="ECO:0000256" key="2">
    <source>
        <dbReference type="ARBA" id="ARBA00007639"/>
    </source>
</evidence>
<dbReference type="InterPro" id="IPR025997">
    <property type="entry name" value="SBP_2_dom"/>
</dbReference>
<evidence type="ECO:0000259" key="3">
    <source>
        <dbReference type="Pfam" id="PF13407"/>
    </source>
</evidence>
<dbReference type="InterPro" id="IPR050555">
    <property type="entry name" value="Bact_Solute-Bind_Prot2"/>
</dbReference>
<gene>
    <name evidence="4" type="ORF">QJ522_15150</name>
</gene>
<comment type="caution">
    <text evidence="4">The sequence shown here is derived from an EMBL/GenBank/DDBJ whole genome shotgun (WGS) entry which is preliminary data.</text>
</comment>
<organism evidence="4 5">
    <name type="scientific">Anaerobaca lacustris</name>
    <dbReference type="NCBI Taxonomy" id="3044600"/>
    <lineage>
        <taxon>Bacteria</taxon>
        <taxon>Pseudomonadati</taxon>
        <taxon>Planctomycetota</taxon>
        <taxon>Phycisphaerae</taxon>
        <taxon>Sedimentisphaerales</taxon>
        <taxon>Anaerobacaceae</taxon>
        <taxon>Anaerobaca</taxon>
    </lineage>
</organism>
<dbReference type="PANTHER" id="PTHR30036:SF7">
    <property type="entry name" value="ABC TRANSPORTER PERIPLASMIC-BINDING PROTEIN YPHF"/>
    <property type="match status" value="1"/>
</dbReference>
<dbReference type="Pfam" id="PF13407">
    <property type="entry name" value="Peripla_BP_4"/>
    <property type="match status" value="1"/>
</dbReference>
<evidence type="ECO:0000313" key="4">
    <source>
        <dbReference type="EMBL" id="MDI6450397.1"/>
    </source>
</evidence>
<dbReference type="AlphaFoldDB" id="A0AAW6TXM6"/>
<accession>A0AAW6TXM6</accession>
<dbReference type="Proteomes" id="UP001431776">
    <property type="component" value="Unassembled WGS sequence"/>
</dbReference>
<protein>
    <submittedName>
        <fullName evidence="4">Substrate-binding domain-containing protein</fullName>
    </submittedName>
</protein>
<dbReference type="GO" id="GO:0030288">
    <property type="term" value="C:outer membrane-bounded periplasmic space"/>
    <property type="evidence" value="ECO:0007669"/>
    <property type="project" value="TreeGrafter"/>
</dbReference>
<dbReference type="GO" id="GO:0030246">
    <property type="term" value="F:carbohydrate binding"/>
    <property type="evidence" value="ECO:0007669"/>
    <property type="project" value="TreeGrafter"/>
</dbReference>
<evidence type="ECO:0000256" key="1">
    <source>
        <dbReference type="ARBA" id="ARBA00004196"/>
    </source>
</evidence>
<keyword evidence="5" id="KW-1185">Reference proteome</keyword>
<comment type="subcellular location">
    <subcellularLocation>
        <location evidence="1">Cell envelope</location>
    </subcellularLocation>
</comment>
<dbReference type="RefSeq" id="WP_349245806.1">
    <property type="nucleotide sequence ID" value="NZ_JASCXX010000019.1"/>
</dbReference>
<name>A0AAW6TXM6_9BACT</name>
<dbReference type="Gene3D" id="3.40.50.2300">
    <property type="match status" value="2"/>
</dbReference>
<feature type="domain" description="Periplasmic binding protein" evidence="3">
    <location>
        <begin position="23"/>
        <end position="272"/>
    </location>
</feature>
<comment type="similarity">
    <text evidence="2">Belongs to the bacterial solute-binding protein 2 family.</text>
</comment>
<dbReference type="SUPFAM" id="SSF53822">
    <property type="entry name" value="Periplasmic binding protein-like I"/>
    <property type="match status" value="1"/>
</dbReference>
<sequence length="306" mass="33523">MMVVGCGMDRSSRIAEDRPLRLAFITCAVDAKFFEPVKKGMRDASEMMGVQADFLGTEGVDIPVQVEMVRQAARDGYDGIALNIIDPEAFDDVVQEAIDRGVPVVGFNVDDHASPNARLCSVNQRLYEAGRTLASTLLPEIPEEAHVLMTMHDEGVSALEDRLRGLQDVLRAKGVRWTVIVTGNDSAKGAERIAEALRQHGDVRFVLGTGQSDTEAAGLALEKHLPGRGYWSAGFDLSDTTLRLVKAGVIRCTVDQQPYIQGFYPVVQLALYCRYQIQPSDIDAGAAIIDRDNVDAVIRLTQEGYR</sequence>